<gene>
    <name evidence="1" type="ORF">GGI18_000971</name>
</gene>
<dbReference type="EMBL" id="JANBUK010000113">
    <property type="protein sequence ID" value="KAJ2791663.1"/>
    <property type="molecule type" value="Genomic_DNA"/>
</dbReference>
<sequence>MSAINLAGFIVYRISPRKPIEYLLLNNSYEHRAHWYPPKGKRNSNEDEFKAAVRETYAQTELHSQDYVTDSAFRAELKYVDGIRPKQVVYFLARFVPSPNVTSHLCDSSGLKYQWCALDQALDKVVFQSMQNILTQAEDYIEGIREEILTSNSRTRWQNDGEDERRTYRGDSKFGGEQSENGASTWRTSRDDAGGIEGRFKKMSVSDGSHGQWKEASGGGGAARDRDGSSTQQQQQQRRPQDNPLYKTRLCEKFEQEGECPYNQKCVFAHGEQELRVRENAPANEPRSNFNERQRDYASPAPSYPRQQQPLPHQYGQQQQYYQQPRQQHQQPLLSPQSQQFQQPARVSQNPGLKFNSNPLYKTRLCQRFTEQGDCPYNDKCQFAHGEQELRIAPEQPAQPYPQARSPRDSQHPPRTPADQSSNGLNRGPLDMVQAWRKNPSDGTTERIQAPRMAKNASWSNTGAVALAGKSSSFGDDGSLEPPPGYPVPNRPPKTISTSDDNGKAAPLAAPLSTPVPQKIPAPASARVAHTNVGNSAAGKRQQEPKPGSLKSESGGERPWLKVVELSTEEMQQMGSPLIDAAPTETAKQKQPSKAVSLESRLTKELTEFFAKGSGSSHEPSLQTALKEITQVEFRNNLSKQQLLNICIATLFAPCKGLGVSDAIGKHSELLSKVVSKQQDQVFMLNAWLRLIAEDEHAAAWQKRASEILGALYKVSLLDEEVFMQWFEKKHSKDHSPAIASMQPFAHWLATAEEE</sequence>
<protein>
    <submittedName>
        <fullName evidence="1">Uncharacterized protein</fullName>
    </submittedName>
</protein>
<proteinExistence type="predicted"/>
<accession>A0ACC1KLP1</accession>
<reference evidence="1" key="1">
    <citation type="submission" date="2022-07" db="EMBL/GenBank/DDBJ databases">
        <title>Phylogenomic reconstructions and comparative analyses of Kickxellomycotina fungi.</title>
        <authorList>
            <person name="Reynolds N.K."/>
            <person name="Stajich J.E."/>
            <person name="Barry K."/>
            <person name="Grigoriev I.V."/>
            <person name="Crous P."/>
            <person name="Smith M.E."/>
        </authorList>
    </citation>
    <scope>NUCLEOTIDE SEQUENCE</scope>
    <source>
        <strain evidence="1">BCRC 34191</strain>
    </source>
</reference>
<evidence type="ECO:0000313" key="2">
    <source>
        <dbReference type="Proteomes" id="UP001140066"/>
    </source>
</evidence>
<evidence type="ECO:0000313" key="1">
    <source>
        <dbReference type="EMBL" id="KAJ2791663.1"/>
    </source>
</evidence>
<comment type="caution">
    <text evidence="1">The sequence shown here is derived from an EMBL/GenBank/DDBJ whole genome shotgun (WGS) entry which is preliminary data.</text>
</comment>
<name>A0ACC1KLP1_9FUNG</name>
<dbReference type="Proteomes" id="UP001140066">
    <property type="component" value="Unassembled WGS sequence"/>
</dbReference>
<keyword evidence="2" id="KW-1185">Reference proteome</keyword>
<organism evidence="1 2">
    <name type="scientific">Coemansia linderi</name>
    <dbReference type="NCBI Taxonomy" id="2663919"/>
    <lineage>
        <taxon>Eukaryota</taxon>
        <taxon>Fungi</taxon>
        <taxon>Fungi incertae sedis</taxon>
        <taxon>Zoopagomycota</taxon>
        <taxon>Kickxellomycotina</taxon>
        <taxon>Kickxellomycetes</taxon>
        <taxon>Kickxellales</taxon>
        <taxon>Kickxellaceae</taxon>
        <taxon>Coemansia</taxon>
    </lineage>
</organism>